<organism evidence="1 2">
    <name type="scientific">Hoeflea olei</name>
    <dbReference type="NCBI Taxonomy" id="1480615"/>
    <lineage>
        <taxon>Bacteria</taxon>
        <taxon>Pseudomonadati</taxon>
        <taxon>Pseudomonadota</taxon>
        <taxon>Alphaproteobacteria</taxon>
        <taxon>Hyphomicrobiales</taxon>
        <taxon>Rhizobiaceae</taxon>
        <taxon>Hoeflea</taxon>
    </lineage>
</organism>
<dbReference type="AlphaFoldDB" id="A0A1C1Z0G6"/>
<evidence type="ECO:0000313" key="1">
    <source>
        <dbReference type="EMBL" id="OCW59258.1"/>
    </source>
</evidence>
<dbReference type="EMBL" id="LQZT01000001">
    <property type="protein sequence ID" value="OCW59258.1"/>
    <property type="molecule type" value="Genomic_DNA"/>
</dbReference>
<comment type="caution">
    <text evidence="1">The sequence shown here is derived from an EMBL/GenBank/DDBJ whole genome shotgun (WGS) entry which is preliminary data.</text>
</comment>
<keyword evidence="2" id="KW-1185">Reference proteome</keyword>
<reference evidence="1 2" key="1">
    <citation type="submission" date="2015-12" db="EMBL/GenBank/DDBJ databases">
        <authorList>
            <person name="Shamseldin A."/>
            <person name="Moawad H."/>
            <person name="Abd El-Rahim W.M."/>
            <person name="Sadowsky M.J."/>
        </authorList>
    </citation>
    <scope>NUCLEOTIDE SEQUENCE [LARGE SCALE GENOMIC DNA]</scope>
    <source>
        <strain evidence="1 2">JC234</strain>
    </source>
</reference>
<gene>
    <name evidence="1" type="ORF">AWJ14_09400</name>
</gene>
<evidence type="ECO:0000313" key="2">
    <source>
        <dbReference type="Proteomes" id="UP000094795"/>
    </source>
</evidence>
<proteinExistence type="predicted"/>
<name>A0A1C1Z0G6_9HYPH</name>
<protein>
    <submittedName>
        <fullName evidence="1">Uncharacterized protein</fullName>
    </submittedName>
</protein>
<sequence length="83" mass="9219">MRNRNIVLIALRCAINIKSTIIVGAIHRRYGNNTVVDQVFGRAFEKATDQNVVGVSPMERVPAADIRELKNNGAKFSPTEPVR</sequence>
<accession>A0A1C1Z0G6</accession>
<dbReference type="Proteomes" id="UP000094795">
    <property type="component" value="Unassembled WGS sequence"/>
</dbReference>